<feature type="domain" description="DUF397" evidence="1">
    <location>
        <begin position="5"/>
        <end position="49"/>
    </location>
</feature>
<dbReference type="InterPro" id="IPR007278">
    <property type="entry name" value="DUF397"/>
</dbReference>
<organism evidence="2 3">
    <name type="scientific">Streptomyces auratus AGR0001</name>
    <dbReference type="NCBI Taxonomy" id="1160718"/>
    <lineage>
        <taxon>Bacteria</taxon>
        <taxon>Bacillati</taxon>
        <taxon>Actinomycetota</taxon>
        <taxon>Actinomycetes</taxon>
        <taxon>Kitasatosporales</taxon>
        <taxon>Streptomycetaceae</taxon>
        <taxon>Streptomyces</taxon>
    </lineage>
</organism>
<accession>A0A8B1NQ85</accession>
<proteinExistence type="predicted"/>
<dbReference type="EMBL" id="CP072931">
    <property type="protein sequence ID" value="QTZ96359.1"/>
    <property type="molecule type" value="Genomic_DNA"/>
</dbReference>
<keyword evidence="3" id="KW-1185">Reference proteome</keyword>
<evidence type="ECO:0000313" key="2">
    <source>
        <dbReference type="EMBL" id="QTZ96359.1"/>
    </source>
</evidence>
<evidence type="ECO:0000259" key="1">
    <source>
        <dbReference type="Pfam" id="PF04149"/>
    </source>
</evidence>
<dbReference type="Pfam" id="PF04149">
    <property type="entry name" value="DUF397"/>
    <property type="match status" value="1"/>
</dbReference>
<dbReference type="OrthoDB" id="4562195at2"/>
<reference evidence="2" key="1">
    <citation type="journal article" date="2012" name="J. Bacteriol.">
        <title>Genome Sequence of Streptomyces auratus Strain AGR0001, a Phoslactomycin-Producing Actinomycete.</title>
        <authorList>
            <person name="Han X."/>
            <person name="Li M."/>
            <person name="Ding Z."/>
            <person name="Zhao J."/>
            <person name="Ji K."/>
            <person name="Wen M."/>
            <person name="Lu T."/>
        </authorList>
    </citation>
    <scope>NUCLEOTIDE SEQUENCE</scope>
    <source>
        <strain evidence="2">AGR0001</strain>
    </source>
</reference>
<dbReference type="KEGG" id="sauh:SU9_025710"/>
<sequence>MVQNSYSSGAGSKCVEVATDAASVHERDPKDTTQPARAVPPAAWTAFIDFSIVQAL</sequence>
<dbReference type="Proteomes" id="UP000009036">
    <property type="component" value="Chromosome"/>
</dbReference>
<gene>
    <name evidence="2" type="ORF">SU9_025710</name>
</gene>
<name>A0A8B1NQ85_9ACTN</name>
<reference evidence="2" key="2">
    <citation type="submission" date="2021-04" db="EMBL/GenBank/DDBJ databases">
        <authorList>
            <person name="Wen M.-L."/>
            <person name="Han X.-L."/>
            <person name="Xiong J."/>
        </authorList>
    </citation>
    <scope>NUCLEOTIDE SEQUENCE</scope>
    <source>
        <strain evidence="2">AGR0001</strain>
    </source>
</reference>
<evidence type="ECO:0000313" key="3">
    <source>
        <dbReference type="Proteomes" id="UP000009036"/>
    </source>
</evidence>
<dbReference type="AlphaFoldDB" id="A0A8B1NQ85"/>
<protein>
    <submittedName>
        <fullName evidence="2">DUF397 domain-containing protein</fullName>
    </submittedName>
</protein>